<dbReference type="AlphaFoldDB" id="A0A091B666"/>
<evidence type="ECO:0000313" key="2">
    <source>
        <dbReference type="EMBL" id="KFN46947.1"/>
    </source>
</evidence>
<dbReference type="eggNOG" id="ENOG5033B6D">
    <property type="taxonomic scope" value="Bacteria"/>
</dbReference>
<evidence type="ECO:0000313" key="3">
    <source>
        <dbReference type="Proteomes" id="UP000029393"/>
    </source>
</evidence>
<proteinExistence type="predicted"/>
<accession>A0A091B666</accession>
<dbReference type="STRING" id="1384056.N787_01225"/>
<gene>
    <name evidence="2" type="ORF">N787_01225</name>
</gene>
<name>A0A091B666_9GAMM</name>
<dbReference type="EMBL" id="AVCK01000012">
    <property type="protein sequence ID" value="KFN46947.1"/>
    <property type="molecule type" value="Genomic_DNA"/>
</dbReference>
<dbReference type="RefSeq" id="WP_034211027.1">
    <property type="nucleotide sequence ID" value="NZ_AVCK01000012.1"/>
</dbReference>
<evidence type="ECO:0000256" key="1">
    <source>
        <dbReference type="SAM" id="SignalP"/>
    </source>
</evidence>
<dbReference type="Proteomes" id="UP000029393">
    <property type="component" value="Unassembled WGS sequence"/>
</dbReference>
<comment type="caution">
    <text evidence="2">The sequence shown here is derived from an EMBL/GenBank/DDBJ whole genome shotgun (WGS) entry which is preliminary data.</text>
</comment>
<dbReference type="OrthoDB" id="6238810at2"/>
<sequence>MSLRAACLAAALLALPLAGQASEPDPVVKAQLESKGTPFEVDEDGDFRIVVRLEDDRTQLVWVRSAVSETDFHKVREIWSPGYQSSTDQFPSSVANDLLSRSDELILGAWVKQDRVAMFVTKIPADASADALDEAIDLTAVSADATELDLTGKDEL</sequence>
<feature type="signal peptide" evidence="1">
    <location>
        <begin position="1"/>
        <end position="21"/>
    </location>
</feature>
<keyword evidence="1" id="KW-0732">Signal</keyword>
<organism evidence="2 3">
    <name type="scientific">Arenimonas metalli CF5-1</name>
    <dbReference type="NCBI Taxonomy" id="1384056"/>
    <lineage>
        <taxon>Bacteria</taxon>
        <taxon>Pseudomonadati</taxon>
        <taxon>Pseudomonadota</taxon>
        <taxon>Gammaproteobacteria</taxon>
        <taxon>Lysobacterales</taxon>
        <taxon>Lysobacteraceae</taxon>
        <taxon>Arenimonas</taxon>
    </lineage>
</organism>
<dbReference type="PATRIC" id="fig|1384056.3.peg.874"/>
<protein>
    <submittedName>
        <fullName evidence="2">Uncharacterized protein</fullName>
    </submittedName>
</protein>
<keyword evidence="3" id="KW-1185">Reference proteome</keyword>
<reference evidence="2 3" key="1">
    <citation type="submission" date="2013-09" db="EMBL/GenBank/DDBJ databases">
        <title>Genome sequencing of Arenimonas metalli.</title>
        <authorList>
            <person name="Chen F."/>
            <person name="Wang G."/>
        </authorList>
    </citation>
    <scope>NUCLEOTIDE SEQUENCE [LARGE SCALE GENOMIC DNA]</scope>
    <source>
        <strain evidence="2 3">CF5-1</strain>
    </source>
</reference>
<feature type="chain" id="PRO_5001870861" evidence="1">
    <location>
        <begin position="22"/>
        <end position="156"/>
    </location>
</feature>